<feature type="signal peptide" evidence="4">
    <location>
        <begin position="1"/>
        <end position="22"/>
    </location>
</feature>
<evidence type="ECO:0000256" key="2">
    <source>
        <dbReference type="ARBA" id="ARBA00022448"/>
    </source>
</evidence>
<dbReference type="RefSeq" id="WP_168938238.1">
    <property type="nucleotide sequence ID" value="NZ_JABAGA010000007.1"/>
</dbReference>
<evidence type="ECO:0000259" key="5">
    <source>
        <dbReference type="Pfam" id="PF00496"/>
    </source>
</evidence>
<comment type="caution">
    <text evidence="6">The sequence shown here is derived from an EMBL/GenBank/DDBJ whole genome shotgun (WGS) entry which is preliminary data.</text>
</comment>
<dbReference type="AlphaFoldDB" id="A0A7X9XTQ5"/>
<dbReference type="GO" id="GO:0042597">
    <property type="term" value="C:periplasmic space"/>
    <property type="evidence" value="ECO:0007669"/>
    <property type="project" value="UniProtKB-ARBA"/>
</dbReference>
<dbReference type="InterPro" id="IPR000914">
    <property type="entry name" value="SBP_5_dom"/>
</dbReference>
<evidence type="ECO:0000313" key="6">
    <source>
        <dbReference type="EMBL" id="NMF10022.1"/>
    </source>
</evidence>
<dbReference type="PANTHER" id="PTHR30290:SF9">
    <property type="entry name" value="OLIGOPEPTIDE-BINDING PROTEIN APPA"/>
    <property type="match status" value="1"/>
</dbReference>
<dbReference type="GO" id="GO:0015833">
    <property type="term" value="P:peptide transport"/>
    <property type="evidence" value="ECO:0007669"/>
    <property type="project" value="TreeGrafter"/>
</dbReference>
<evidence type="ECO:0000256" key="3">
    <source>
        <dbReference type="ARBA" id="ARBA00022729"/>
    </source>
</evidence>
<reference evidence="6 7" key="1">
    <citation type="submission" date="2020-04" db="EMBL/GenBank/DDBJ databases">
        <authorList>
            <person name="Hitch T.C.A."/>
            <person name="Wylensek D."/>
            <person name="Clavel T."/>
        </authorList>
    </citation>
    <scope>NUCLEOTIDE SEQUENCE [LARGE SCALE GENOMIC DNA]</scope>
    <source>
        <strain evidence="6 7">BL-383-APC-2I</strain>
    </source>
</reference>
<comment type="similarity">
    <text evidence="1">Belongs to the bacterial solute-binding protein 5 family.</text>
</comment>
<protein>
    <submittedName>
        <fullName evidence="6">ABC transporter substrate-binding protein</fullName>
    </submittedName>
</protein>
<evidence type="ECO:0000313" key="7">
    <source>
        <dbReference type="Proteomes" id="UP000589552"/>
    </source>
</evidence>
<dbReference type="Gene3D" id="3.90.76.10">
    <property type="entry name" value="Dipeptide-binding Protein, Domain 1"/>
    <property type="match status" value="1"/>
</dbReference>
<dbReference type="Proteomes" id="UP000589552">
    <property type="component" value="Unassembled WGS sequence"/>
</dbReference>
<dbReference type="GO" id="GO:1904680">
    <property type="term" value="F:peptide transmembrane transporter activity"/>
    <property type="evidence" value="ECO:0007669"/>
    <property type="project" value="TreeGrafter"/>
</dbReference>
<proteinExistence type="inferred from homology"/>
<dbReference type="PROSITE" id="PS51257">
    <property type="entry name" value="PROKAR_LIPOPROTEIN"/>
    <property type="match status" value="1"/>
</dbReference>
<dbReference type="PANTHER" id="PTHR30290">
    <property type="entry name" value="PERIPLASMIC BINDING COMPONENT OF ABC TRANSPORTER"/>
    <property type="match status" value="1"/>
</dbReference>
<sequence length="534" mass="56737">MAGKKSRAMGGAIVASAVLAIAACGDPGVTADAYPQQVTLADRGAVDNFHPASGYGQAGVSPIYDGLLRPDPVGGPDVIPELVPALAAAEPEPDADAGEWTVRLREGVTFHDGSAFDAADVKATYDVARDAAAGSKVAHDYDLIDDVAVVDELTVTFTLAYPYGAFRSRLTLPIAPSELVGEGSVADGPLGEKPVGTGPYRVAEGGGDMVRYAANPDYWGGKPEVVEIVVTVAADDAARAHRVASGELDGAPVPASVATSFEGREGIEVHSAATADWRGISLPKHPFLEDPVVRRALNVAVDREAMVAGPLNGHGRAMSTAIPEMYGDAHDPGAVFRHDVAGAERMLDDAGWRRGPDGVRTKGGVRAEIPLFYVGEDTQRRDLGIEFSAQMARLGVSFPTRASTWDDITPRLGEAAAVLGGGSAPWDPDMMSHDLFHTRGAGTSEYDNPGDYGSAELDAKLGEARRATDDAERARLYREVQQLYVDDPSSIFLATVDHVYLAKESQWDKGTLILEPHIHGAIWGPWWNLRDWRK</sequence>
<gene>
    <name evidence="6" type="ORF">HF852_10540</name>
</gene>
<dbReference type="InterPro" id="IPR030678">
    <property type="entry name" value="Peptide/Ni-bd"/>
</dbReference>
<dbReference type="InterPro" id="IPR039424">
    <property type="entry name" value="SBP_5"/>
</dbReference>
<dbReference type="GO" id="GO:0043190">
    <property type="term" value="C:ATP-binding cassette (ABC) transporter complex"/>
    <property type="evidence" value="ECO:0007669"/>
    <property type="project" value="InterPro"/>
</dbReference>
<dbReference type="EMBL" id="JABAGA010000007">
    <property type="protein sequence ID" value="NMF10022.1"/>
    <property type="molecule type" value="Genomic_DNA"/>
</dbReference>
<dbReference type="PIRSF" id="PIRSF002741">
    <property type="entry name" value="MppA"/>
    <property type="match status" value="1"/>
</dbReference>
<dbReference type="Gene3D" id="3.10.105.10">
    <property type="entry name" value="Dipeptide-binding Protein, Domain 3"/>
    <property type="match status" value="1"/>
</dbReference>
<feature type="domain" description="Solute-binding protein family 5" evidence="5">
    <location>
        <begin position="81"/>
        <end position="441"/>
    </location>
</feature>
<accession>A0A7X9XTQ5</accession>
<organism evidence="6 7">
    <name type="scientific">Corynebacterium xerosis</name>
    <dbReference type="NCBI Taxonomy" id="1725"/>
    <lineage>
        <taxon>Bacteria</taxon>
        <taxon>Bacillati</taxon>
        <taxon>Actinomycetota</taxon>
        <taxon>Actinomycetes</taxon>
        <taxon>Mycobacteriales</taxon>
        <taxon>Corynebacteriaceae</taxon>
        <taxon>Corynebacterium</taxon>
    </lineage>
</organism>
<keyword evidence="3 4" id="KW-0732">Signal</keyword>
<feature type="chain" id="PRO_5039145381" evidence="4">
    <location>
        <begin position="23"/>
        <end position="534"/>
    </location>
</feature>
<keyword evidence="2" id="KW-0813">Transport</keyword>
<dbReference type="Pfam" id="PF00496">
    <property type="entry name" value="SBP_bac_5"/>
    <property type="match status" value="1"/>
</dbReference>
<evidence type="ECO:0000256" key="1">
    <source>
        <dbReference type="ARBA" id="ARBA00005695"/>
    </source>
</evidence>
<dbReference type="Gene3D" id="3.40.190.10">
    <property type="entry name" value="Periplasmic binding protein-like II"/>
    <property type="match status" value="1"/>
</dbReference>
<dbReference type="SUPFAM" id="SSF53850">
    <property type="entry name" value="Periplasmic binding protein-like II"/>
    <property type="match status" value="1"/>
</dbReference>
<evidence type="ECO:0000256" key="4">
    <source>
        <dbReference type="SAM" id="SignalP"/>
    </source>
</evidence>
<name>A0A7X9XTQ5_9CORY</name>